<evidence type="ECO:0000313" key="2">
    <source>
        <dbReference type="EMBL" id="RRT48703.1"/>
    </source>
</evidence>
<evidence type="ECO:0000313" key="3">
    <source>
        <dbReference type="Proteomes" id="UP000287651"/>
    </source>
</evidence>
<dbReference type="EMBL" id="AMZH03013786">
    <property type="protein sequence ID" value="RRT48703.1"/>
    <property type="molecule type" value="Genomic_DNA"/>
</dbReference>
<comment type="caution">
    <text evidence="2">The sequence shown here is derived from an EMBL/GenBank/DDBJ whole genome shotgun (WGS) entry which is preliminary data.</text>
</comment>
<organism evidence="2 3">
    <name type="scientific">Ensete ventricosum</name>
    <name type="common">Abyssinian banana</name>
    <name type="synonym">Musa ensete</name>
    <dbReference type="NCBI Taxonomy" id="4639"/>
    <lineage>
        <taxon>Eukaryota</taxon>
        <taxon>Viridiplantae</taxon>
        <taxon>Streptophyta</taxon>
        <taxon>Embryophyta</taxon>
        <taxon>Tracheophyta</taxon>
        <taxon>Spermatophyta</taxon>
        <taxon>Magnoliopsida</taxon>
        <taxon>Liliopsida</taxon>
        <taxon>Zingiberales</taxon>
        <taxon>Musaceae</taxon>
        <taxon>Ensete</taxon>
    </lineage>
</organism>
<sequence length="212" mass="22351">MNRVAGSKKPTRPIAADGVAKSNTVRTENTQNIPKRALGNLIAAATKACFRSLSAARIAPSDTARCKIAITWNNSRTRTWLTFDRIDVGPPSVPADLAAIRPGGLAFSFHRKYRVYPGMQRDRSGTAFERRAGAVERGAEFPTGNLERSESGGVMIIGLTDAVAMDRGGGGGGFEQGSSSAASYAAATARECVDDSVCIPCVRSIAVSCGRK</sequence>
<dbReference type="AlphaFoldDB" id="A0A426YAC4"/>
<protein>
    <submittedName>
        <fullName evidence="2">Uncharacterized protein</fullName>
    </submittedName>
</protein>
<gene>
    <name evidence="2" type="ORF">B296_00032488</name>
</gene>
<accession>A0A426YAC4</accession>
<feature type="region of interest" description="Disordered" evidence="1">
    <location>
        <begin position="1"/>
        <end position="23"/>
    </location>
</feature>
<name>A0A426YAC4_ENSVE</name>
<evidence type="ECO:0000256" key="1">
    <source>
        <dbReference type="SAM" id="MobiDB-lite"/>
    </source>
</evidence>
<proteinExistence type="predicted"/>
<reference evidence="2 3" key="1">
    <citation type="journal article" date="2014" name="Agronomy (Basel)">
        <title>A Draft Genome Sequence for Ensete ventricosum, the Drought-Tolerant Tree Against Hunger.</title>
        <authorList>
            <person name="Harrison J."/>
            <person name="Moore K.A."/>
            <person name="Paszkiewicz K."/>
            <person name="Jones T."/>
            <person name="Grant M."/>
            <person name="Ambacheew D."/>
            <person name="Muzemil S."/>
            <person name="Studholme D.J."/>
        </authorList>
    </citation>
    <scope>NUCLEOTIDE SEQUENCE [LARGE SCALE GENOMIC DNA]</scope>
</reference>
<dbReference type="Proteomes" id="UP000287651">
    <property type="component" value="Unassembled WGS sequence"/>
</dbReference>